<gene>
    <name evidence="9" type="ORF">GF359_07655</name>
</gene>
<dbReference type="GO" id="GO:0004252">
    <property type="term" value="F:serine-type endopeptidase activity"/>
    <property type="evidence" value="ECO:0007669"/>
    <property type="project" value="UniProtKB-UniRule"/>
</dbReference>
<name>A0A9D5KC99_UNCW3</name>
<dbReference type="InterPro" id="IPR026444">
    <property type="entry name" value="Secre_tail"/>
</dbReference>
<feature type="compositionally biased region" description="Polar residues" evidence="7">
    <location>
        <begin position="147"/>
        <end position="159"/>
    </location>
</feature>
<reference evidence="9" key="1">
    <citation type="submission" date="2019-11" db="EMBL/GenBank/DDBJ databases">
        <title>Microbial mats filling the niche in hypersaline microbial mats.</title>
        <authorList>
            <person name="Wong H.L."/>
            <person name="Macleod F.I."/>
            <person name="White R.A. III"/>
            <person name="Burns B.P."/>
        </authorList>
    </citation>
    <scope>NUCLEOTIDE SEQUENCE</scope>
    <source>
        <strain evidence="9">Bin_327</strain>
    </source>
</reference>
<feature type="active site" description="Charge relay system" evidence="5">
    <location>
        <position position="200"/>
    </location>
</feature>
<keyword evidence="4 5" id="KW-0720">Serine protease</keyword>
<evidence type="ECO:0000259" key="8">
    <source>
        <dbReference type="Pfam" id="PF00082"/>
    </source>
</evidence>
<dbReference type="PANTHER" id="PTHR43399:SF4">
    <property type="entry name" value="CELL WALL-ASSOCIATED PROTEASE"/>
    <property type="match status" value="1"/>
</dbReference>
<evidence type="ECO:0000256" key="2">
    <source>
        <dbReference type="ARBA" id="ARBA00022670"/>
    </source>
</evidence>
<keyword evidence="2 5" id="KW-0645">Protease</keyword>
<dbReference type="PRINTS" id="PR00723">
    <property type="entry name" value="SUBTILISIN"/>
</dbReference>
<comment type="caution">
    <text evidence="9">The sequence shown here is derived from an EMBL/GenBank/DDBJ whole genome shotgun (WGS) entry which is preliminary data.</text>
</comment>
<dbReference type="PROSITE" id="PS00136">
    <property type="entry name" value="SUBTILASE_ASP"/>
    <property type="match status" value="1"/>
</dbReference>
<accession>A0A9D5KC99</accession>
<dbReference type="PROSITE" id="PS51892">
    <property type="entry name" value="SUBTILASE"/>
    <property type="match status" value="1"/>
</dbReference>
<evidence type="ECO:0000256" key="5">
    <source>
        <dbReference type="PROSITE-ProRule" id="PRU01240"/>
    </source>
</evidence>
<comment type="similarity">
    <text evidence="1 5 6">Belongs to the peptidase S8 family.</text>
</comment>
<dbReference type="InterPro" id="IPR015500">
    <property type="entry name" value="Peptidase_S8_subtilisin-rel"/>
</dbReference>
<evidence type="ECO:0000313" key="10">
    <source>
        <dbReference type="Proteomes" id="UP000630660"/>
    </source>
</evidence>
<dbReference type="InterPro" id="IPR036852">
    <property type="entry name" value="Peptidase_S8/S53_dom_sf"/>
</dbReference>
<evidence type="ECO:0000313" key="9">
    <source>
        <dbReference type="EMBL" id="MBD3365076.1"/>
    </source>
</evidence>
<dbReference type="Proteomes" id="UP000630660">
    <property type="component" value="Unassembled WGS sequence"/>
</dbReference>
<dbReference type="Gene3D" id="3.40.50.200">
    <property type="entry name" value="Peptidase S8/S53 domain"/>
    <property type="match status" value="1"/>
</dbReference>
<dbReference type="PROSITE" id="PS00137">
    <property type="entry name" value="SUBTILASE_HIS"/>
    <property type="match status" value="1"/>
</dbReference>
<dbReference type="InterPro" id="IPR023827">
    <property type="entry name" value="Peptidase_S8_Asp-AS"/>
</dbReference>
<protein>
    <submittedName>
        <fullName evidence="9">S8 family serine peptidase</fullName>
    </submittedName>
</protein>
<dbReference type="InterPro" id="IPR022398">
    <property type="entry name" value="Peptidase_S8_His-AS"/>
</dbReference>
<evidence type="ECO:0000256" key="3">
    <source>
        <dbReference type="ARBA" id="ARBA00022801"/>
    </source>
</evidence>
<dbReference type="InterPro" id="IPR023828">
    <property type="entry name" value="Peptidase_S8_Ser-AS"/>
</dbReference>
<dbReference type="SUPFAM" id="SSF52743">
    <property type="entry name" value="Subtilisin-like"/>
    <property type="match status" value="1"/>
</dbReference>
<sequence length="541" mass="59325">MTPNLDMTSSGSIIIYKYNPEVIMRRYLIPRICRVTVLWATISLIPSLSLATLLPETGIVSQKYIIQVNDRNQVQSFAEKNNIEISPLISYPDPSEEVTEIFADYYLISVSAETQENEDNIVNLLLCKSWIKSVQRNETVSLPEDPYNSQTIRNFDGQNPLSDSPDDPLFPYQWDKMITKTSLAWSKTTGSSEVTIAILDSGVDTDHEDLAPNVVSGYDFLDRDTIIEDDNGHGTKIAGVIAGKINNALGIAGIAGNSKIMALKVVNSFGNVKRSDAINAILYAVDNGADVITMSFGFNGPIEAEEEAIEYAWRKGVFITASAGNKAEIAPAHYPSSYEHVMAVGASDSVDARVDFSNYGDNVDIYAPGKSVWMTLMDGGYGTGSGTSYAAPQIAGLAALIQSTYTDYSAQEVWDAIVYGADTIITDVGLVIRMNAKKSLDNELNTSAVVSEFYKDSEEIDEMVCISQIHGKTVKFSVSNTQSGNYYIYVYDLSGKVVYRNYGSISPNADVILDLNLVSGVYFWQYRTDSSIYSGKLVAIR</sequence>
<feature type="region of interest" description="Disordered" evidence="7">
    <location>
        <begin position="142"/>
        <end position="162"/>
    </location>
</feature>
<dbReference type="InterPro" id="IPR051048">
    <property type="entry name" value="Peptidase_S8/S53_subtilisin"/>
</dbReference>
<proteinExistence type="inferred from homology"/>
<dbReference type="NCBIfam" id="TIGR04183">
    <property type="entry name" value="Por_Secre_tail"/>
    <property type="match status" value="1"/>
</dbReference>
<evidence type="ECO:0000256" key="1">
    <source>
        <dbReference type="ARBA" id="ARBA00011073"/>
    </source>
</evidence>
<evidence type="ECO:0000256" key="4">
    <source>
        <dbReference type="ARBA" id="ARBA00022825"/>
    </source>
</evidence>
<keyword evidence="3 5" id="KW-0378">Hydrolase</keyword>
<dbReference type="AlphaFoldDB" id="A0A9D5KC99"/>
<organism evidence="9 10">
    <name type="scientific">candidate division WOR-3 bacterium</name>
    <dbReference type="NCBI Taxonomy" id="2052148"/>
    <lineage>
        <taxon>Bacteria</taxon>
        <taxon>Bacteria division WOR-3</taxon>
    </lineage>
</organism>
<dbReference type="PROSITE" id="PS00138">
    <property type="entry name" value="SUBTILASE_SER"/>
    <property type="match status" value="1"/>
</dbReference>
<feature type="active site" description="Charge relay system" evidence="5">
    <location>
        <position position="233"/>
    </location>
</feature>
<feature type="active site" description="Charge relay system" evidence="5">
    <location>
        <position position="388"/>
    </location>
</feature>
<evidence type="ECO:0000256" key="6">
    <source>
        <dbReference type="RuleBase" id="RU003355"/>
    </source>
</evidence>
<dbReference type="Pfam" id="PF00082">
    <property type="entry name" value="Peptidase_S8"/>
    <property type="match status" value="1"/>
</dbReference>
<dbReference type="PANTHER" id="PTHR43399">
    <property type="entry name" value="SUBTILISIN-RELATED"/>
    <property type="match status" value="1"/>
</dbReference>
<dbReference type="GO" id="GO:0006508">
    <property type="term" value="P:proteolysis"/>
    <property type="evidence" value="ECO:0007669"/>
    <property type="project" value="UniProtKB-KW"/>
</dbReference>
<feature type="domain" description="Peptidase S8/S53" evidence="8">
    <location>
        <begin position="192"/>
        <end position="421"/>
    </location>
</feature>
<evidence type="ECO:0000256" key="7">
    <source>
        <dbReference type="SAM" id="MobiDB-lite"/>
    </source>
</evidence>
<dbReference type="EMBL" id="WJKJ01000253">
    <property type="protein sequence ID" value="MBD3365076.1"/>
    <property type="molecule type" value="Genomic_DNA"/>
</dbReference>
<dbReference type="InterPro" id="IPR000209">
    <property type="entry name" value="Peptidase_S8/S53_dom"/>
</dbReference>